<reference evidence="1" key="1">
    <citation type="submission" date="2023-06" db="EMBL/GenBank/DDBJ databases">
        <title>Conoideocrella luteorostrata (Hypocreales: Clavicipitaceae), a potential biocontrol fungus for elongate hemlock scale in United States Christmas tree production areas.</title>
        <authorList>
            <person name="Barrett H."/>
            <person name="Lovett B."/>
            <person name="Macias A.M."/>
            <person name="Stajich J.E."/>
            <person name="Kasson M.T."/>
        </authorList>
    </citation>
    <scope>NUCLEOTIDE SEQUENCE</scope>
    <source>
        <strain evidence="1">ARSEF 14590</strain>
    </source>
</reference>
<name>A0AAJ0FV45_9HYPO</name>
<evidence type="ECO:0000313" key="2">
    <source>
        <dbReference type="Proteomes" id="UP001251528"/>
    </source>
</evidence>
<organism evidence="1 2">
    <name type="scientific">Conoideocrella luteorostrata</name>
    <dbReference type="NCBI Taxonomy" id="1105319"/>
    <lineage>
        <taxon>Eukaryota</taxon>
        <taxon>Fungi</taxon>
        <taxon>Dikarya</taxon>
        <taxon>Ascomycota</taxon>
        <taxon>Pezizomycotina</taxon>
        <taxon>Sordariomycetes</taxon>
        <taxon>Hypocreomycetidae</taxon>
        <taxon>Hypocreales</taxon>
        <taxon>Clavicipitaceae</taxon>
        <taxon>Conoideocrella</taxon>
    </lineage>
</organism>
<accession>A0AAJ0FV45</accession>
<keyword evidence="2" id="KW-1185">Reference proteome</keyword>
<evidence type="ECO:0000313" key="1">
    <source>
        <dbReference type="EMBL" id="KAK2601649.1"/>
    </source>
</evidence>
<gene>
    <name evidence="1" type="ORF">QQS21_004800</name>
</gene>
<dbReference type="Proteomes" id="UP001251528">
    <property type="component" value="Unassembled WGS sequence"/>
</dbReference>
<proteinExistence type="predicted"/>
<evidence type="ECO:0008006" key="3">
    <source>
        <dbReference type="Google" id="ProtNLM"/>
    </source>
</evidence>
<dbReference type="AlphaFoldDB" id="A0AAJ0FV45"/>
<protein>
    <recommendedName>
        <fullName evidence="3">F-box domain-containing protein</fullName>
    </recommendedName>
</protein>
<dbReference type="EMBL" id="JASWJB010000073">
    <property type="protein sequence ID" value="KAK2601649.1"/>
    <property type="molecule type" value="Genomic_DNA"/>
</dbReference>
<sequence>MNTPSESVFEAAELLEAILIYAGAHTVLISATRVCLRWNSLINASLPLQRALYFHPIDNTNHITEEGESICHKVQNPFLKDIFPAWFREPIDLTFDAYRSGGGHRRYRSNYLARRIIVETCDKFGVTDLYKQSLASDDNPYLRSSASWRRMLTSQPPCQTVVALSGTIAGDWNLPYVAHQQDGLRMGDLYSITLRQFVHDLTGFKVIWAHNGAFGFSQLVNHLTEATRGWMTSKLEMRASLICSCKPDLVIQLLRTHALASDLLDSKQFRTFCRGCGSGELLADHEDGESSVISSGNLRFKPIELDSKRIDELA</sequence>
<comment type="caution">
    <text evidence="1">The sequence shown here is derived from an EMBL/GenBank/DDBJ whole genome shotgun (WGS) entry which is preliminary data.</text>
</comment>